<feature type="transmembrane region" description="Helical" evidence="2">
    <location>
        <begin position="69"/>
        <end position="92"/>
    </location>
</feature>
<dbReference type="EMBL" id="CP002000">
    <property type="protein sequence ID" value="ADJ47301.1"/>
    <property type="molecule type" value="Genomic_DNA"/>
</dbReference>
<organism evidence="3 4">
    <name type="scientific">Amycolatopsis mediterranei (strain U-32)</name>
    <dbReference type="NCBI Taxonomy" id="749927"/>
    <lineage>
        <taxon>Bacteria</taxon>
        <taxon>Bacillati</taxon>
        <taxon>Actinomycetota</taxon>
        <taxon>Actinomycetes</taxon>
        <taxon>Pseudonocardiales</taxon>
        <taxon>Pseudonocardiaceae</taxon>
        <taxon>Amycolatopsis</taxon>
    </lineage>
</organism>
<dbReference type="PATRIC" id="fig|749927.5.peg.5749"/>
<feature type="transmembrane region" description="Helical" evidence="2">
    <location>
        <begin position="32"/>
        <end position="49"/>
    </location>
</feature>
<gene>
    <name evidence="3" type="ordered locus">AMED_5543</name>
</gene>
<dbReference type="Proteomes" id="UP000000328">
    <property type="component" value="Chromosome"/>
</dbReference>
<dbReference type="InterPro" id="IPR018750">
    <property type="entry name" value="DUF2306_membrane"/>
</dbReference>
<keyword evidence="2" id="KW-1133">Transmembrane helix</keyword>
<dbReference type="KEGG" id="amd:AMED_5543"/>
<keyword evidence="2" id="KW-0812">Transmembrane</keyword>
<evidence type="ECO:0000256" key="1">
    <source>
        <dbReference type="SAM" id="MobiDB-lite"/>
    </source>
</evidence>
<dbReference type="AlphaFoldDB" id="A0A0H3D9J9"/>
<reference evidence="3 4" key="1">
    <citation type="journal article" date="2010" name="Cell Res.">
        <title>Complete genome sequence of the rifamycin SV-producing Amycolatopsis mediterranei U32 revealed its genetic characteristics in phylogeny and metabolism.</title>
        <authorList>
            <person name="Zhao W."/>
            <person name="Zhong Y."/>
            <person name="Yuan H."/>
            <person name="Wang J."/>
            <person name="Zheng H."/>
            <person name="Wang Y."/>
            <person name="Cen X."/>
            <person name="Xu F."/>
            <person name="Bai J."/>
            <person name="Han X."/>
            <person name="Lu G."/>
            <person name="Zhu Y."/>
            <person name="Shao Z."/>
            <person name="Yan H."/>
            <person name="Li C."/>
            <person name="Peng N."/>
            <person name="Zhang Z."/>
            <person name="Zhang Y."/>
            <person name="Lin W."/>
            <person name="Fan Y."/>
            <person name="Qin Z."/>
            <person name="Hu Y."/>
            <person name="Zhu B."/>
            <person name="Wang S."/>
            <person name="Ding X."/>
            <person name="Zhao G.P."/>
        </authorList>
    </citation>
    <scope>NUCLEOTIDE SEQUENCE [LARGE SCALE GENOMIC DNA]</scope>
    <source>
        <strain evidence="4">U-32</strain>
    </source>
</reference>
<dbReference type="OrthoDB" id="4698148at2"/>
<feature type="transmembrane region" description="Helical" evidence="2">
    <location>
        <begin position="112"/>
        <end position="133"/>
    </location>
</feature>
<evidence type="ECO:0000313" key="3">
    <source>
        <dbReference type="EMBL" id="ADJ47301.1"/>
    </source>
</evidence>
<dbReference type="RefSeq" id="WP_013227359.1">
    <property type="nucleotide sequence ID" value="NC_014318.1"/>
</dbReference>
<proteinExistence type="predicted"/>
<dbReference type="GeneID" id="92873243"/>
<sequence length="253" mass="28392">MTDQLDRLDAPPGGEPNPAATTEIRKPWWRRLGIFPPALLSLVFFSYALPPYLGLDPSKARIANLRQDIWWHYPALVLHIACGTIAFTSVVLQLSPWIIRKHPKLHRVSGRVYIYAGVVPGGVLALLITPFAGGPVGDAMEGGLWLIFTFVALRAVRRRQFAKHRRFMIYSYALCAQIIWGRILIIGLLIFFPEVIQHSFGLVLETASWIGTFINLAIAQWWLERTAKKGYVLPRPEKPTRLTTAAGGPLPHV</sequence>
<feature type="transmembrane region" description="Helical" evidence="2">
    <location>
        <begin position="169"/>
        <end position="192"/>
    </location>
</feature>
<dbReference type="eggNOG" id="COG5395">
    <property type="taxonomic scope" value="Bacteria"/>
</dbReference>
<evidence type="ECO:0000256" key="2">
    <source>
        <dbReference type="SAM" id="Phobius"/>
    </source>
</evidence>
<dbReference type="HOGENOM" id="CLU_078522_1_0_11"/>
<evidence type="ECO:0000313" key="4">
    <source>
        <dbReference type="Proteomes" id="UP000000328"/>
    </source>
</evidence>
<accession>A0A0H3D9J9</accession>
<feature type="transmembrane region" description="Helical" evidence="2">
    <location>
        <begin position="198"/>
        <end position="223"/>
    </location>
</feature>
<protein>
    <recommendedName>
        <fullName evidence="5">DUF2306 domain-containing protein</fullName>
    </recommendedName>
</protein>
<dbReference type="Pfam" id="PF10067">
    <property type="entry name" value="DUF2306"/>
    <property type="match status" value="1"/>
</dbReference>
<name>A0A0H3D9J9_AMYMU</name>
<keyword evidence="2" id="KW-0472">Membrane</keyword>
<feature type="region of interest" description="Disordered" evidence="1">
    <location>
        <begin position="1"/>
        <end position="21"/>
    </location>
</feature>
<evidence type="ECO:0008006" key="5">
    <source>
        <dbReference type="Google" id="ProtNLM"/>
    </source>
</evidence>
<feature type="transmembrane region" description="Helical" evidence="2">
    <location>
        <begin position="139"/>
        <end position="157"/>
    </location>
</feature>